<feature type="region of interest" description="Disordered" evidence="1">
    <location>
        <begin position="1"/>
        <end position="24"/>
    </location>
</feature>
<dbReference type="Proteomes" id="UP000775213">
    <property type="component" value="Unassembled WGS sequence"/>
</dbReference>
<keyword evidence="2" id="KW-0812">Transmembrane</keyword>
<comment type="caution">
    <text evidence="3">The sequence shown here is derived from an EMBL/GenBank/DDBJ whole genome shotgun (WGS) entry which is preliminary data.</text>
</comment>
<dbReference type="EMBL" id="JAGFBR010000009">
    <property type="protein sequence ID" value="KAH0461470.1"/>
    <property type="molecule type" value="Genomic_DNA"/>
</dbReference>
<evidence type="ECO:0000313" key="3">
    <source>
        <dbReference type="EMBL" id="KAH0461470.1"/>
    </source>
</evidence>
<evidence type="ECO:0000256" key="1">
    <source>
        <dbReference type="SAM" id="MobiDB-lite"/>
    </source>
</evidence>
<name>A0AAV7GZL5_DENCH</name>
<feature type="transmembrane region" description="Helical" evidence="2">
    <location>
        <begin position="67"/>
        <end position="87"/>
    </location>
</feature>
<accession>A0AAV7GZL5</accession>
<gene>
    <name evidence="3" type="ORF">IEQ34_009045</name>
</gene>
<proteinExistence type="predicted"/>
<evidence type="ECO:0000256" key="2">
    <source>
        <dbReference type="SAM" id="Phobius"/>
    </source>
</evidence>
<keyword evidence="2" id="KW-0472">Membrane</keyword>
<dbReference type="AlphaFoldDB" id="A0AAV7GZL5"/>
<sequence length="291" mass="32422">MTKSRVPQRSKFGPTELQVRSRNATSLSDATLSDKDLSATAPQTNLVALRDGLDGFLSHFSKGLRPLRVYFIFPLLLLSCLFHHYVFTPPHPQQGETTKRLAPIHWEIRDISTSQEYSSSTYTDNGFQIIPRHHSGLIEHEIFLSKDLTIGIWPYDIHYTGLSIHENSPQRKASTVGFVIVHIDLLKLHIGITLIPSSGVDVVISAHHLLELCSDLVVALASLDMENFTHLCRMVDVEWWGGFVSSSLLSRGLAGRWAGLLEVSKESCRSGGEMQTRSGGAWLETACERFG</sequence>
<protein>
    <submittedName>
        <fullName evidence="3">Uncharacterized protein</fullName>
    </submittedName>
</protein>
<organism evidence="3 4">
    <name type="scientific">Dendrobium chrysotoxum</name>
    <name type="common">Orchid</name>
    <dbReference type="NCBI Taxonomy" id="161865"/>
    <lineage>
        <taxon>Eukaryota</taxon>
        <taxon>Viridiplantae</taxon>
        <taxon>Streptophyta</taxon>
        <taxon>Embryophyta</taxon>
        <taxon>Tracheophyta</taxon>
        <taxon>Spermatophyta</taxon>
        <taxon>Magnoliopsida</taxon>
        <taxon>Liliopsida</taxon>
        <taxon>Asparagales</taxon>
        <taxon>Orchidaceae</taxon>
        <taxon>Epidendroideae</taxon>
        <taxon>Malaxideae</taxon>
        <taxon>Dendrobiinae</taxon>
        <taxon>Dendrobium</taxon>
    </lineage>
</organism>
<keyword evidence="4" id="KW-1185">Reference proteome</keyword>
<keyword evidence="2" id="KW-1133">Transmembrane helix</keyword>
<reference evidence="3 4" key="1">
    <citation type="journal article" date="2021" name="Hortic Res">
        <title>Chromosome-scale assembly of the Dendrobium chrysotoxum genome enhances the understanding of orchid evolution.</title>
        <authorList>
            <person name="Zhang Y."/>
            <person name="Zhang G.Q."/>
            <person name="Zhang D."/>
            <person name="Liu X.D."/>
            <person name="Xu X.Y."/>
            <person name="Sun W.H."/>
            <person name="Yu X."/>
            <person name="Zhu X."/>
            <person name="Wang Z.W."/>
            <person name="Zhao X."/>
            <person name="Zhong W.Y."/>
            <person name="Chen H."/>
            <person name="Yin W.L."/>
            <person name="Huang T."/>
            <person name="Niu S.C."/>
            <person name="Liu Z.J."/>
        </authorList>
    </citation>
    <scope>NUCLEOTIDE SEQUENCE [LARGE SCALE GENOMIC DNA]</scope>
    <source>
        <strain evidence="3">Lindl</strain>
    </source>
</reference>
<evidence type="ECO:0000313" key="4">
    <source>
        <dbReference type="Proteomes" id="UP000775213"/>
    </source>
</evidence>